<organism evidence="7 8">
    <name type="scientific">Yimella lutea</name>
    <dbReference type="NCBI Taxonomy" id="587872"/>
    <lineage>
        <taxon>Bacteria</taxon>
        <taxon>Bacillati</taxon>
        <taxon>Actinomycetota</taxon>
        <taxon>Actinomycetes</taxon>
        <taxon>Micrococcales</taxon>
        <taxon>Dermacoccaceae</taxon>
        <taxon>Yimella</taxon>
    </lineage>
</organism>
<gene>
    <name evidence="7" type="ORF">FB459_3382</name>
</gene>
<dbReference type="PANTHER" id="PTHR14948">
    <property type="entry name" value="NG5"/>
    <property type="match status" value="1"/>
</dbReference>
<evidence type="ECO:0000256" key="5">
    <source>
        <dbReference type="SAM" id="MobiDB-lite"/>
    </source>
</evidence>
<comment type="subcellular location">
    <subcellularLocation>
        <location evidence="1">Membrane</location>
    </subcellularLocation>
</comment>
<dbReference type="Proteomes" id="UP000320806">
    <property type="component" value="Unassembled WGS sequence"/>
</dbReference>
<reference evidence="7 8" key="1">
    <citation type="submission" date="2019-06" db="EMBL/GenBank/DDBJ databases">
        <title>Sequencing the genomes of 1000 actinobacteria strains.</title>
        <authorList>
            <person name="Klenk H.-P."/>
        </authorList>
    </citation>
    <scope>NUCLEOTIDE SEQUENCE [LARGE SCALE GENOMIC DNA]</scope>
    <source>
        <strain evidence="7 8">DSM 19828</strain>
    </source>
</reference>
<keyword evidence="3 6" id="KW-1133">Transmembrane helix</keyword>
<protein>
    <submittedName>
        <fullName evidence="7">Interferon-induced transmembrane protein</fullName>
    </submittedName>
</protein>
<evidence type="ECO:0000256" key="1">
    <source>
        <dbReference type="ARBA" id="ARBA00004370"/>
    </source>
</evidence>
<feature type="compositionally biased region" description="Low complexity" evidence="5">
    <location>
        <begin position="29"/>
        <end position="39"/>
    </location>
</feature>
<dbReference type="InterPro" id="IPR007593">
    <property type="entry name" value="CD225/Dispanin_fam"/>
</dbReference>
<evidence type="ECO:0000256" key="6">
    <source>
        <dbReference type="SAM" id="Phobius"/>
    </source>
</evidence>
<dbReference type="RefSeq" id="WP_246092501.1">
    <property type="nucleotide sequence ID" value="NZ_BAABCI010000023.1"/>
</dbReference>
<dbReference type="GO" id="GO:0016020">
    <property type="term" value="C:membrane"/>
    <property type="evidence" value="ECO:0007669"/>
    <property type="project" value="UniProtKB-SubCell"/>
</dbReference>
<feature type="compositionally biased region" description="Gly residues" evidence="5">
    <location>
        <begin position="40"/>
        <end position="50"/>
    </location>
</feature>
<feature type="transmembrane region" description="Helical" evidence="6">
    <location>
        <begin position="71"/>
        <end position="91"/>
    </location>
</feature>
<evidence type="ECO:0000256" key="3">
    <source>
        <dbReference type="ARBA" id="ARBA00022989"/>
    </source>
</evidence>
<name>A0A542EKE4_9MICO</name>
<keyword evidence="8" id="KW-1185">Reference proteome</keyword>
<dbReference type="AlphaFoldDB" id="A0A542EKE4"/>
<feature type="compositionally biased region" description="Low complexity" evidence="5">
    <location>
        <begin position="1"/>
        <end position="17"/>
    </location>
</feature>
<accession>A0A542EKE4</accession>
<dbReference type="PANTHER" id="PTHR14948:SF25">
    <property type="entry name" value="DUF4190 DOMAIN-CONTAINING PROTEIN"/>
    <property type="match status" value="1"/>
</dbReference>
<keyword evidence="4 6" id="KW-0472">Membrane</keyword>
<evidence type="ECO:0000313" key="8">
    <source>
        <dbReference type="Proteomes" id="UP000320806"/>
    </source>
</evidence>
<comment type="caution">
    <text evidence="7">The sequence shown here is derived from an EMBL/GenBank/DDBJ whole genome shotgun (WGS) entry which is preliminary data.</text>
</comment>
<keyword evidence="2 6" id="KW-0812">Transmembrane</keyword>
<feature type="region of interest" description="Disordered" evidence="5">
    <location>
        <begin position="1"/>
        <end position="64"/>
    </location>
</feature>
<evidence type="ECO:0000256" key="2">
    <source>
        <dbReference type="ARBA" id="ARBA00022692"/>
    </source>
</evidence>
<dbReference type="EMBL" id="VFMO01000001">
    <property type="protein sequence ID" value="TQJ15809.1"/>
    <property type="molecule type" value="Genomic_DNA"/>
</dbReference>
<proteinExistence type="predicted"/>
<dbReference type="Pfam" id="PF04505">
    <property type="entry name" value="CD225"/>
    <property type="match status" value="1"/>
</dbReference>
<evidence type="ECO:0000256" key="4">
    <source>
        <dbReference type="ARBA" id="ARBA00023136"/>
    </source>
</evidence>
<sequence length="146" mass="15278">MTNYGPNDPNQPYDPNNKGSDDTYGQHSGQYGQQNDGQYGQQGGQYGAGAPGYNPMPGDGGAVGTPPPNNLAMAIITTVLCCLPLGIVAIIQATKVNSLWAQGDHAGAREASEKAKKFSIWSAIAGIVFGIIYAILMFTILKDSNA</sequence>
<evidence type="ECO:0000313" key="7">
    <source>
        <dbReference type="EMBL" id="TQJ15809.1"/>
    </source>
</evidence>
<feature type="transmembrane region" description="Helical" evidence="6">
    <location>
        <begin position="118"/>
        <end position="141"/>
    </location>
</feature>
<dbReference type="InterPro" id="IPR051423">
    <property type="entry name" value="CD225/Dispanin"/>
</dbReference>